<evidence type="ECO:0000256" key="2">
    <source>
        <dbReference type="ARBA" id="ARBA00022737"/>
    </source>
</evidence>
<dbReference type="SMART" id="SM00612">
    <property type="entry name" value="Kelch"/>
    <property type="match status" value="5"/>
</dbReference>
<dbReference type="VEuPathDB" id="ToxoDB:EMWEY_00044800"/>
<feature type="domain" description="Potassium channel tetramerisation-type BTB" evidence="4">
    <location>
        <begin position="135"/>
        <end position="221"/>
    </location>
</feature>
<dbReference type="InterPro" id="IPR051746">
    <property type="entry name" value="Kelch_domain_containing_8"/>
</dbReference>
<evidence type="ECO:0000259" key="4">
    <source>
        <dbReference type="Pfam" id="PF02214"/>
    </source>
</evidence>
<dbReference type="PANTHER" id="PTHR46260">
    <property type="entry name" value="RING-TYPE DOMAIN-CONTAINING PROTEIN"/>
    <property type="match status" value="1"/>
</dbReference>
<dbReference type="SUPFAM" id="SSF54695">
    <property type="entry name" value="POZ domain"/>
    <property type="match status" value="1"/>
</dbReference>
<dbReference type="AlphaFoldDB" id="U6M887"/>
<keyword evidence="1" id="KW-0880">Kelch repeat</keyword>
<dbReference type="Pfam" id="PF02214">
    <property type="entry name" value="BTB_2"/>
    <property type="match status" value="1"/>
</dbReference>
<dbReference type="RefSeq" id="XP_013334533.1">
    <property type="nucleotide sequence ID" value="XM_013479079.1"/>
</dbReference>
<evidence type="ECO:0000313" key="6">
    <source>
        <dbReference type="Proteomes" id="UP000030763"/>
    </source>
</evidence>
<organism evidence="5 6">
    <name type="scientific">Eimeria maxima</name>
    <name type="common">Coccidian parasite</name>
    <dbReference type="NCBI Taxonomy" id="5804"/>
    <lineage>
        <taxon>Eukaryota</taxon>
        <taxon>Sar</taxon>
        <taxon>Alveolata</taxon>
        <taxon>Apicomplexa</taxon>
        <taxon>Conoidasida</taxon>
        <taxon>Coccidia</taxon>
        <taxon>Eucoccidiorida</taxon>
        <taxon>Eimeriorina</taxon>
        <taxon>Eimeriidae</taxon>
        <taxon>Eimeria</taxon>
    </lineage>
</organism>
<reference evidence="5" key="2">
    <citation type="submission" date="2013-10" db="EMBL/GenBank/DDBJ databases">
        <authorList>
            <person name="Aslett M."/>
        </authorList>
    </citation>
    <scope>NUCLEOTIDE SEQUENCE [LARGE SCALE GENOMIC DNA]</scope>
    <source>
        <strain evidence="5">Weybridge</strain>
    </source>
</reference>
<accession>U6M887</accession>
<dbReference type="InterPro" id="IPR003131">
    <property type="entry name" value="T1-type_BTB"/>
</dbReference>
<protein>
    <submittedName>
        <fullName evidence="5">Kelch motif domain-containing protein, putative</fullName>
    </submittedName>
</protein>
<dbReference type="Gene3D" id="3.30.710.10">
    <property type="entry name" value="Potassium Channel Kv1.1, Chain A"/>
    <property type="match status" value="1"/>
</dbReference>
<dbReference type="Pfam" id="PF01344">
    <property type="entry name" value="Kelch_1"/>
    <property type="match status" value="1"/>
</dbReference>
<dbReference type="InterPro" id="IPR015915">
    <property type="entry name" value="Kelch-typ_b-propeller"/>
</dbReference>
<dbReference type="EMBL" id="HG719407">
    <property type="protein sequence ID" value="CDJ57885.1"/>
    <property type="molecule type" value="Genomic_DNA"/>
</dbReference>
<name>U6M887_EIMMA</name>
<keyword evidence="6" id="KW-1185">Reference proteome</keyword>
<dbReference type="OrthoDB" id="347268at2759"/>
<dbReference type="Gene3D" id="2.120.10.80">
    <property type="entry name" value="Kelch-type beta propeller"/>
    <property type="match status" value="2"/>
</dbReference>
<evidence type="ECO:0000256" key="1">
    <source>
        <dbReference type="ARBA" id="ARBA00022441"/>
    </source>
</evidence>
<proteinExistence type="predicted"/>
<dbReference type="InterPro" id="IPR006652">
    <property type="entry name" value="Kelch_1"/>
</dbReference>
<keyword evidence="2" id="KW-0677">Repeat</keyword>
<dbReference type="PANTHER" id="PTHR46260:SF3">
    <property type="entry name" value="RING-TYPE DOMAIN-CONTAINING PROTEIN"/>
    <property type="match status" value="1"/>
</dbReference>
<keyword evidence="3" id="KW-0175">Coiled coil</keyword>
<evidence type="ECO:0000313" key="5">
    <source>
        <dbReference type="EMBL" id="CDJ57885.1"/>
    </source>
</evidence>
<dbReference type="Proteomes" id="UP000030763">
    <property type="component" value="Unassembled WGS sequence"/>
</dbReference>
<dbReference type="Pfam" id="PF24681">
    <property type="entry name" value="Kelch_KLHDC2_KLHL20_DRC7"/>
    <property type="match status" value="1"/>
</dbReference>
<dbReference type="CDD" id="cd18316">
    <property type="entry name" value="BTB_POZ_KCTD-like"/>
    <property type="match status" value="1"/>
</dbReference>
<reference evidence="5" key="1">
    <citation type="submission" date="2013-10" db="EMBL/GenBank/DDBJ databases">
        <title>Genomic analysis of the causative agents of coccidiosis in chickens.</title>
        <authorList>
            <person name="Reid A.J."/>
            <person name="Blake D."/>
            <person name="Billington K."/>
            <person name="Browne H."/>
            <person name="Dunn M."/>
            <person name="Hung S."/>
            <person name="Kawahara F."/>
            <person name="Miranda-Saavedra D."/>
            <person name="Mourier T."/>
            <person name="Nagra H."/>
            <person name="Otto T.D."/>
            <person name="Rawlings N."/>
            <person name="Sanchez A."/>
            <person name="Sanders M."/>
            <person name="Subramaniam C."/>
            <person name="Tay Y."/>
            <person name="Dear P."/>
            <person name="Doerig C."/>
            <person name="Gruber A."/>
            <person name="Parkinson J."/>
            <person name="Shirley M."/>
            <person name="Wan K.L."/>
            <person name="Berriman M."/>
            <person name="Tomley F."/>
            <person name="Pain A."/>
        </authorList>
    </citation>
    <scope>NUCLEOTIDE SEQUENCE [LARGE SCALE GENOMIC DNA]</scope>
    <source>
        <strain evidence="5">Weybridge</strain>
    </source>
</reference>
<dbReference type="GO" id="GO:0051260">
    <property type="term" value="P:protein homooligomerization"/>
    <property type="evidence" value="ECO:0007669"/>
    <property type="project" value="InterPro"/>
</dbReference>
<dbReference type="InterPro" id="IPR011333">
    <property type="entry name" value="SKP1/BTB/POZ_sf"/>
</dbReference>
<gene>
    <name evidence="5" type="ORF">EMWEY_00044800</name>
</gene>
<dbReference type="GeneID" id="25338466"/>
<feature type="coiled-coil region" evidence="3">
    <location>
        <begin position="13"/>
        <end position="113"/>
    </location>
</feature>
<dbReference type="OMA" id="HTHANSW"/>
<evidence type="ECO:0000256" key="3">
    <source>
        <dbReference type="SAM" id="Coils"/>
    </source>
</evidence>
<sequence length="492" mass="56027">MVSDLRRTFVSWLRHTEAELKRERNDLVRRKREFEEEKKKVWALFQQDKEAEYNKIKEERRAAHAELQQQLKQLEIERNDARGKLQKEKQKFIQEQENARRKQVLERERFRQEVLAFESLNQRVMDATIAAEMVIDINVGGVIYESSRETLIQQKKSLLSSILSGKFPVPRDKQGRIFFDRDAELFRIILNFLRQPNTPPQPRDSAESDALCAEAAFYGLNFFSSPLVFALGGNDGKKHLDTIEYYNYKQQRWIYCPPMQTERAYASAAAIHNKIYLCGGQNINYKALCDVEVYDALLGSWFSCQPLSIPRRNACASSLNKRVFIIGGFNGESILSSVEGLDTRMKNWIHLAPLNSPRSSAMCCAHGDSLVVLGGTTGERLRTVEVYDERMDKWETLPASMIEVRSAGSAVSGNNHLYVLGGIDSEHRIINSIEGLDPDGFGEGERERVVTGGQDGEVLNSVCFYDPEGDQWSTGPPMLSPRYGHCLVVTNL</sequence>
<dbReference type="SUPFAM" id="SSF117281">
    <property type="entry name" value="Kelch motif"/>
    <property type="match status" value="2"/>
</dbReference>